<protein>
    <submittedName>
        <fullName evidence="2">Spermidine synthase</fullName>
    </submittedName>
</protein>
<dbReference type="PANTHER" id="PTHR43317:SF1">
    <property type="entry name" value="THERMOSPERMINE SYNTHASE ACAULIS5"/>
    <property type="match status" value="1"/>
</dbReference>
<evidence type="ECO:0000256" key="1">
    <source>
        <dbReference type="ARBA" id="ARBA00023115"/>
    </source>
</evidence>
<dbReference type="Gene3D" id="3.40.50.150">
    <property type="entry name" value="Vaccinia Virus protein VP39"/>
    <property type="match status" value="1"/>
</dbReference>
<dbReference type="PANTHER" id="PTHR43317">
    <property type="entry name" value="THERMOSPERMINE SYNTHASE ACAULIS5"/>
    <property type="match status" value="1"/>
</dbReference>
<dbReference type="SUPFAM" id="SSF53335">
    <property type="entry name" value="S-adenosyl-L-methionine-dependent methyltransferases"/>
    <property type="match status" value="1"/>
</dbReference>
<dbReference type="InterPro" id="IPR029063">
    <property type="entry name" value="SAM-dependent_MTases_sf"/>
</dbReference>
<dbReference type="AlphaFoldDB" id="A0AAW4XUF2"/>
<dbReference type="EMBL" id="JAJNCT010000005">
    <property type="protein sequence ID" value="MCD2164584.1"/>
    <property type="molecule type" value="Genomic_DNA"/>
</dbReference>
<dbReference type="Proteomes" id="UP001199260">
    <property type="component" value="Unassembled WGS sequence"/>
</dbReference>
<evidence type="ECO:0000313" key="3">
    <source>
        <dbReference type="Proteomes" id="UP001199260"/>
    </source>
</evidence>
<dbReference type="GO" id="GO:0006596">
    <property type="term" value="P:polyamine biosynthetic process"/>
    <property type="evidence" value="ECO:0007669"/>
    <property type="project" value="UniProtKB-KW"/>
</dbReference>
<proteinExistence type="predicted"/>
<accession>A0AAW4XUF2</accession>
<comment type="caution">
    <text evidence="2">The sequence shown here is derived from an EMBL/GenBank/DDBJ whole genome shotgun (WGS) entry which is preliminary data.</text>
</comment>
<evidence type="ECO:0000313" key="2">
    <source>
        <dbReference type="EMBL" id="MCD2164584.1"/>
    </source>
</evidence>
<name>A0AAW4XUF2_9BURK</name>
<gene>
    <name evidence="2" type="ORF">LPW39_05485</name>
</gene>
<keyword evidence="1" id="KW-0620">Polyamine biosynthesis</keyword>
<sequence>MTTRKKSPQLAQPLPEVTISDFDGARYLHLGTPWVQGSMRIKKPFDIELEYVQRMMAWLLLVDWPTVPERRAMQLGLGAAAATKFCAQKLGMASTTAIELNPQVITVCRQWFKLPPDSDKLQVVLGDAGVEIQKPQYLQTVDALQVDLYDHEAAAPVLDSPDFYLHCRHLLTEDGCMTVNLFGRTNSFARSLAHIQEAFGPEAVWRFAATKEGNTVVLAQRSASRPSRELLSQRADLVQQQTGLPALKWLKVFKPVQPLLD</sequence>
<keyword evidence="3" id="KW-1185">Reference proteome</keyword>
<organism evidence="2 3">
    <name type="scientific">Comamonas koreensis</name>
    <dbReference type="NCBI Taxonomy" id="160825"/>
    <lineage>
        <taxon>Bacteria</taxon>
        <taxon>Pseudomonadati</taxon>
        <taxon>Pseudomonadota</taxon>
        <taxon>Betaproteobacteria</taxon>
        <taxon>Burkholderiales</taxon>
        <taxon>Comamonadaceae</taxon>
        <taxon>Comamonas</taxon>
    </lineage>
</organism>
<reference evidence="2 3" key="1">
    <citation type="submission" date="2021-11" db="EMBL/GenBank/DDBJ databases">
        <title>Genome sequence.</title>
        <authorList>
            <person name="Sun Q."/>
        </authorList>
    </citation>
    <scope>NUCLEOTIDE SEQUENCE [LARGE SCALE GENOMIC DNA]</scope>
    <source>
        <strain evidence="2 3">KCTC 12005</strain>
    </source>
</reference>
<dbReference type="RefSeq" id="WP_230771983.1">
    <property type="nucleotide sequence ID" value="NZ_JAJNCT010000005.1"/>
</dbReference>